<protein>
    <submittedName>
        <fullName evidence="1">DUF4272 domain-containing protein</fullName>
    </submittedName>
</protein>
<reference evidence="1" key="1">
    <citation type="submission" date="2023-06" db="EMBL/GenBank/DDBJ databases">
        <title>Uncultivated large filamentous bacteria from sulfidic sediments reveal new species and different genomic features in energy metabolism and defense.</title>
        <authorList>
            <person name="Fonseca A."/>
        </authorList>
    </citation>
    <scope>NUCLEOTIDE SEQUENCE</scope>
    <source>
        <strain evidence="1">HSG4</strain>
    </source>
</reference>
<sequence>MDPEKLKLKSHFFLKKHSIPINESLPLIETIDELSPQDSKSVAQRIIILNHVIGIGFDAYPKKLLNALIEFDLLNFASTQERSLLSKKKHTDQEKIDATWQIECVQSLAWCLGLVDFNPLNDCDDNLASHFPKPYCEPKDFIESVKLRRWDEIFEQADLHYRIHWAARDSRLKSAESPVQEGLISERRKALDWVIGVEQDWDEIPLDT</sequence>
<proteinExistence type="predicted"/>
<dbReference type="EMBL" id="JAUCGM010000131">
    <property type="protein sequence ID" value="MDM8562376.1"/>
    <property type="molecule type" value="Genomic_DNA"/>
</dbReference>
<keyword evidence="2" id="KW-1185">Reference proteome</keyword>
<evidence type="ECO:0000313" key="2">
    <source>
        <dbReference type="Proteomes" id="UP001171945"/>
    </source>
</evidence>
<organism evidence="1 2">
    <name type="scientific">Candidatus Marithioploca araucensis</name>
    <dbReference type="NCBI Taxonomy" id="70273"/>
    <lineage>
        <taxon>Bacteria</taxon>
        <taxon>Pseudomonadati</taxon>
        <taxon>Pseudomonadota</taxon>
        <taxon>Gammaproteobacteria</taxon>
        <taxon>Thiotrichales</taxon>
        <taxon>Thiotrichaceae</taxon>
        <taxon>Candidatus Marithioploca</taxon>
    </lineage>
</organism>
<name>A0ABT7VRT0_9GAMM</name>
<dbReference type="InterPro" id="IPR025368">
    <property type="entry name" value="DUF4272"/>
</dbReference>
<accession>A0ABT7VRT0</accession>
<dbReference type="Pfam" id="PF14094">
    <property type="entry name" value="DUF4272"/>
    <property type="match status" value="1"/>
</dbReference>
<comment type="caution">
    <text evidence="1">The sequence shown here is derived from an EMBL/GenBank/DDBJ whole genome shotgun (WGS) entry which is preliminary data.</text>
</comment>
<evidence type="ECO:0000313" key="1">
    <source>
        <dbReference type="EMBL" id="MDM8562376.1"/>
    </source>
</evidence>
<dbReference type="Proteomes" id="UP001171945">
    <property type="component" value="Unassembled WGS sequence"/>
</dbReference>
<gene>
    <name evidence="1" type="ORF">QUF54_03385</name>
</gene>